<reference evidence="4" key="1">
    <citation type="journal article" date="2018" name="Nat. Plants">
        <title>Whole-genome landscape of Medicago truncatula symbiotic genes.</title>
        <authorList>
            <person name="Pecrix Y."/>
            <person name="Staton S.E."/>
            <person name="Sallet E."/>
            <person name="Lelandais-Briere C."/>
            <person name="Moreau S."/>
            <person name="Carrere S."/>
            <person name="Blein T."/>
            <person name="Jardinaud M.F."/>
            <person name="Latrasse D."/>
            <person name="Zouine M."/>
            <person name="Zahm M."/>
            <person name="Kreplak J."/>
            <person name="Mayjonade B."/>
            <person name="Satge C."/>
            <person name="Perez M."/>
            <person name="Cauet S."/>
            <person name="Marande W."/>
            <person name="Chantry-Darmon C."/>
            <person name="Lopez-Roques C."/>
            <person name="Bouchez O."/>
            <person name="Berard A."/>
            <person name="Debelle F."/>
            <person name="Munos S."/>
            <person name="Bendahmane A."/>
            <person name="Berges H."/>
            <person name="Niebel A."/>
            <person name="Buitink J."/>
            <person name="Frugier F."/>
            <person name="Benhamed M."/>
            <person name="Crespi M."/>
            <person name="Gouzy J."/>
            <person name="Gamas P."/>
        </authorList>
    </citation>
    <scope>NUCLEOTIDE SEQUENCE [LARGE SCALE GENOMIC DNA]</scope>
    <source>
        <strain evidence="4">cv. Jemalong A17</strain>
    </source>
</reference>
<gene>
    <name evidence="3" type="ORF">MtrunA17_Chr8g0374121</name>
</gene>
<dbReference type="Proteomes" id="UP000265566">
    <property type="component" value="Chromosome 8"/>
</dbReference>
<dbReference type="InterPro" id="IPR032794">
    <property type="entry name" value="LINES_N"/>
</dbReference>
<evidence type="ECO:0000259" key="2">
    <source>
        <dbReference type="Pfam" id="PF14695"/>
    </source>
</evidence>
<feature type="domain" description="Protein Lines C-terminal" evidence="2">
    <location>
        <begin position="667"/>
        <end position="702"/>
    </location>
</feature>
<organism evidence="3 4">
    <name type="scientific">Medicago truncatula</name>
    <name type="common">Barrel medic</name>
    <name type="synonym">Medicago tribuloides</name>
    <dbReference type="NCBI Taxonomy" id="3880"/>
    <lineage>
        <taxon>Eukaryota</taxon>
        <taxon>Viridiplantae</taxon>
        <taxon>Streptophyta</taxon>
        <taxon>Embryophyta</taxon>
        <taxon>Tracheophyta</taxon>
        <taxon>Spermatophyta</taxon>
        <taxon>Magnoliopsida</taxon>
        <taxon>eudicotyledons</taxon>
        <taxon>Gunneridae</taxon>
        <taxon>Pentapetalae</taxon>
        <taxon>rosids</taxon>
        <taxon>fabids</taxon>
        <taxon>Fabales</taxon>
        <taxon>Fabaceae</taxon>
        <taxon>Papilionoideae</taxon>
        <taxon>50 kb inversion clade</taxon>
        <taxon>NPAAA clade</taxon>
        <taxon>Hologalegina</taxon>
        <taxon>IRL clade</taxon>
        <taxon>Trifolieae</taxon>
        <taxon>Medicago</taxon>
    </lineage>
</organism>
<dbReference type="InterPro" id="IPR024875">
    <property type="entry name" value="Protein_Lines"/>
</dbReference>
<dbReference type="InterPro" id="IPR029415">
    <property type="entry name" value="Lines_C"/>
</dbReference>
<dbReference type="Pfam" id="PF14694">
    <property type="entry name" value="LINES_N"/>
    <property type="match status" value="1"/>
</dbReference>
<protein>
    <recommendedName>
        <fullName evidence="5">Protein Lines C-terminal domain-containing protein</fullName>
    </recommendedName>
</protein>
<dbReference type="AlphaFoldDB" id="A0A396GTS2"/>
<evidence type="ECO:0000313" key="4">
    <source>
        <dbReference type="Proteomes" id="UP000265566"/>
    </source>
</evidence>
<dbReference type="Gramene" id="rna48596">
    <property type="protein sequence ID" value="RHN42185.1"/>
    <property type="gene ID" value="gene48596"/>
</dbReference>
<sequence length="716" mass="82688">MVHSFNHVEIKKLTLNFSYVCDQLTAVFYSFPVRALKMSTAGDLRWLCRLVDDSLSPYTEPHAFVSANKENEKKILISSSQVMRKIQLRIHEFDSASNKEDFEQHCSVHHCLPKIVTKMVNLLTVKSEFVQHVAVNALVLTSEFLSTTGNSWAEFIHLLCCSLETAFTRMLSCSFENNNLDSRDVDFMLQHELRNCDWSTVAGIVKALRVICKHLKEDYDGLVKVYYDSVNSCLLKIPWNLLDECWSCDNGSRKKSLSVNELHLNNLGDTDPGIRFLGTFLQLLCTLVDRNNFEETDCDSASKHPLFVTVVNFIPRLVKWCLPRKEDNAETCIIHYMKHKLLILMIRLSSLLCLDCSDYFSWLEILHNHFQELLLQPLTQFMSDQGDCLEGSPFLSSLSDGEAYGVPSSHLQRQAIFLLLDCSVNLINQRGSMKNQSDCSTLSSLFTNNPDTELDHLHRKKGLLELYKWIQNHLPNEVSINYEMHPEICINFMSSFLQLYIREDDLLFEVLLQLLSISSCLQQLSGRKDAAYQDVKRDFPFDLSDIFNPVYLFHLFLSEIHYDHQVLLDYLISKDTGISCAKYLLRCMHLICNSWKLFVEFPLSGEFLNQSSCKRRKLLGDGIQFVADRTFSSVDKNGSILLHIKNFKEDSEYDLKHRNIEQFKKAAECLLSLNNSIGNLHQKSLFPYNPEVLLRRLRRFQELCCQEKGFEGQKVE</sequence>
<name>A0A396GTS2_MEDTR</name>
<accession>A0A396GTS2</accession>
<proteinExistence type="predicted"/>
<dbReference type="Pfam" id="PF14695">
    <property type="entry name" value="LINES_C"/>
    <property type="match status" value="1"/>
</dbReference>
<dbReference type="PANTHER" id="PTHR16057">
    <property type="entry name" value="WINS1, 2 PROTEIN"/>
    <property type="match status" value="1"/>
</dbReference>
<dbReference type="EMBL" id="PSQE01000008">
    <property type="protein sequence ID" value="RHN42185.1"/>
    <property type="molecule type" value="Genomic_DNA"/>
</dbReference>
<feature type="domain" description="Protein Lines N-terminal" evidence="1">
    <location>
        <begin position="461"/>
        <end position="600"/>
    </location>
</feature>
<dbReference type="PANTHER" id="PTHR16057:SF1">
    <property type="entry name" value="PROTEIN LINES HOMOLOG 1"/>
    <property type="match status" value="1"/>
</dbReference>
<evidence type="ECO:0000259" key="1">
    <source>
        <dbReference type="Pfam" id="PF14694"/>
    </source>
</evidence>
<evidence type="ECO:0000313" key="3">
    <source>
        <dbReference type="EMBL" id="RHN42185.1"/>
    </source>
</evidence>
<comment type="caution">
    <text evidence="3">The sequence shown here is derived from an EMBL/GenBank/DDBJ whole genome shotgun (WGS) entry which is preliminary data.</text>
</comment>
<evidence type="ECO:0008006" key="5">
    <source>
        <dbReference type="Google" id="ProtNLM"/>
    </source>
</evidence>